<gene>
    <name evidence="1" type="ORF">SAMD00023353_5200350</name>
</gene>
<keyword evidence="2" id="KW-1185">Reference proteome</keyword>
<accession>A0A1W2TQJ6</accession>
<evidence type="ECO:0000313" key="2">
    <source>
        <dbReference type="Proteomes" id="UP000054516"/>
    </source>
</evidence>
<name>A0A1W2TQJ6_ROSNE</name>
<dbReference type="Proteomes" id="UP000054516">
    <property type="component" value="Unassembled WGS sequence"/>
</dbReference>
<dbReference type="EMBL" id="DF977497">
    <property type="protein sequence ID" value="GAP90708.1"/>
    <property type="molecule type" value="Genomic_DNA"/>
</dbReference>
<protein>
    <submittedName>
        <fullName evidence="1">Uncharacterized protein</fullName>
    </submittedName>
</protein>
<reference evidence="1" key="1">
    <citation type="submission" date="2016-03" db="EMBL/GenBank/DDBJ databases">
        <title>Draft genome sequence of Rosellinia necatrix.</title>
        <authorList>
            <person name="Kanematsu S."/>
        </authorList>
    </citation>
    <scope>NUCLEOTIDE SEQUENCE [LARGE SCALE GENOMIC DNA]</scope>
    <source>
        <strain evidence="1">W97</strain>
    </source>
</reference>
<proteinExistence type="predicted"/>
<evidence type="ECO:0000313" key="1">
    <source>
        <dbReference type="EMBL" id="GAP90708.1"/>
    </source>
</evidence>
<dbReference type="AlphaFoldDB" id="A0A1W2TQJ6"/>
<organism evidence="1">
    <name type="scientific">Rosellinia necatrix</name>
    <name type="common">White root-rot fungus</name>
    <dbReference type="NCBI Taxonomy" id="77044"/>
    <lineage>
        <taxon>Eukaryota</taxon>
        <taxon>Fungi</taxon>
        <taxon>Dikarya</taxon>
        <taxon>Ascomycota</taxon>
        <taxon>Pezizomycotina</taxon>
        <taxon>Sordariomycetes</taxon>
        <taxon>Xylariomycetidae</taxon>
        <taxon>Xylariales</taxon>
        <taxon>Xylariaceae</taxon>
        <taxon>Rosellinia</taxon>
    </lineage>
</organism>
<sequence>MARSGIQAIGEPTRLAREKPTASIYMQLVRKMVALLPWRGGRLAMACQHRNGLPASPWLDGLPANQPACAVRAGARNLVRVQPSTAEQILSRVPAISWPAEHVGSVWPATGLQLLWACSGVMSWEIST</sequence>